<keyword evidence="1" id="KW-0472">Membrane</keyword>
<accession>A0A812NGH7</accession>
<keyword evidence="3" id="KW-1185">Reference proteome</keyword>
<evidence type="ECO:0000256" key="1">
    <source>
        <dbReference type="SAM" id="Phobius"/>
    </source>
</evidence>
<dbReference type="AlphaFoldDB" id="A0A812NGH7"/>
<proteinExistence type="predicted"/>
<feature type="transmembrane region" description="Helical" evidence="1">
    <location>
        <begin position="12"/>
        <end position="33"/>
    </location>
</feature>
<gene>
    <name evidence="2" type="ORF">SPIL2461_LOCUS7250</name>
</gene>
<organism evidence="2 3">
    <name type="scientific">Symbiodinium pilosum</name>
    <name type="common">Dinoflagellate</name>
    <dbReference type="NCBI Taxonomy" id="2952"/>
    <lineage>
        <taxon>Eukaryota</taxon>
        <taxon>Sar</taxon>
        <taxon>Alveolata</taxon>
        <taxon>Dinophyceae</taxon>
        <taxon>Suessiales</taxon>
        <taxon>Symbiodiniaceae</taxon>
        <taxon>Symbiodinium</taxon>
    </lineage>
</organism>
<dbReference type="EMBL" id="CAJNIZ010011158">
    <property type="protein sequence ID" value="CAE7315751.1"/>
    <property type="molecule type" value="Genomic_DNA"/>
</dbReference>
<evidence type="ECO:0000313" key="2">
    <source>
        <dbReference type="EMBL" id="CAE7315751.1"/>
    </source>
</evidence>
<keyword evidence="1" id="KW-0812">Transmembrane</keyword>
<keyword evidence="1" id="KW-1133">Transmembrane helix</keyword>
<reference evidence="2" key="1">
    <citation type="submission" date="2021-02" db="EMBL/GenBank/DDBJ databases">
        <authorList>
            <person name="Dougan E. K."/>
            <person name="Rhodes N."/>
            <person name="Thang M."/>
            <person name="Chan C."/>
        </authorList>
    </citation>
    <scope>NUCLEOTIDE SEQUENCE</scope>
</reference>
<evidence type="ECO:0000313" key="3">
    <source>
        <dbReference type="Proteomes" id="UP000649617"/>
    </source>
</evidence>
<comment type="caution">
    <text evidence="2">The sequence shown here is derived from an EMBL/GenBank/DDBJ whole genome shotgun (WGS) entry which is preliminary data.</text>
</comment>
<dbReference type="Proteomes" id="UP000649617">
    <property type="component" value="Unassembled WGS sequence"/>
</dbReference>
<sequence>MNPTGRITVSPVFVEGATIQMFLSIHVICAVFWCTRAVNGRLRTLLVVMIPVGCLLFPLVHSMRKSCLRKQEFIRRLETFDVKTVECLLESDRASIHAALSSWYGSVDNFSEYVRGPFRNEAGHGRFFDSYPVTFLNCYNELCRVWGLRSYRGYMWSRIRVSTYGLLRPSITL</sequence>
<protein>
    <submittedName>
        <fullName evidence="2">Uncharacterized protein</fullName>
    </submittedName>
</protein>
<feature type="transmembrane region" description="Helical" evidence="1">
    <location>
        <begin position="45"/>
        <end position="63"/>
    </location>
</feature>
<name>A0A812NGH7_SYMPI</name>